<dbReference type="Pfam" id="PF00392">
    <property type="entry name" value="GntR"/>
    <property type="match status" value="1"/>
</dbReference>
<evidence type="ECO:0000256" key="3">
    <source>
        <dbReference type="ARBA" id="ARBA00023015"/>
    </source>
</evidence>
<comment type="similarity">
    <text evidence="1">In the C-terminal section; belongs to the class-I pyridoxal-phosphate-dependent aminotransferase family.</text>
</comment>
<dbReference type="InterPro" id="IPR015421">
    <property type="entry name" value="PyrdxlP-dep_Trfase_major"/>
</dbReference>
<keyword evidence="7" id="KW-0808">Transferase</keyword>
<evidence type="ECO:0000259" key="6">
    <source>
        <dbReference type="PROSITE" id="PS50949"/>
    </source>
</evidence>
<reference evidence="7" key="1">
    <citation type="submission" date="2023-05" db="EMBL/GenBank/DDBJ databases">
        <title>Metabolic capabilities are highly conserved among human nasal-associated Corynebacterium species in pangenomic analyses.</title>
        <authorList>
            <person name="Tran T.H."/>
            <person name="Roberts A.Q."/>
            <person name="Escapa I.F."/>
            <person name="Gao W."/>
            <person name="Conlan S."/>
            <person name="Kong H."/>
            <person name="Segre J.A."/>
            <person name="Kelly M.S."/>
            <person name="Lemon K.P."/>
        </authorList>
    </citation>
    <scope>NUCLEOTIDE SEQUENCE</scope>
    <source>
        <strain evidence="7">KPL2618</strain>
    </source>
</reference>
<keyword evidence="2" id="KW-0663">Pyridoxal phosphate</keyword>
<dbReference type="PROSITE" id="PS50949">
    <property type="entry name" value="HTH_GNTR"/>
    <property type="match status" value="1"/>
</dbReference>
<dbReference type="PRINTS" id="PR00035">
    <property type="entry name" value="HTHGNTR"/>
</dbReference>
<evidence type="ECO:0000256" key="1">
    <source>
        <dbReference type="ARBA" id="ARBA00005384"/>
    </source>
</evidence>
<dbReference type="EMBL" id="JASNVU010000002">
    <property type="protein sequence ID" value="MDK4334265.1"/>
    <property type="molecule type" value="Genomic_DNA"/>
</dbReference>
<dbReference type="SUPFAM" id="SSF46785">
    <property type="entry name" value="Winged helix' DNA-binding domain"/>
    <property type="match status" value="1"/>
</dbReference>
<dbReference type="InterPro" id="IPR015422">
    <property type="entry name" value="PyrdxlP-dep_Trfase_small"/>
</dbReference>
<evidence type="ECO:0000313" key="7">
    <source>
        <dbReference type="EMBL" id="MDK4334265.1"/>
    </source>
</evidence>
<dbReference type="RefSeq" id="WP_005281906.1">
    <property type="nucleotide sequence ID" value="NZ_CP100377.1"/>
</dbReference>
<dbReference type="GO" id="GO:0003677">
    <property type="term" value="F:DNA binding"/>
    <property type="evidence" value="ECO:0007669"/>
    <property type="project" value="UniProtKB-KW"/>
</dbReference>
<dbReference type="AlphaFoldDB" id="A0AAP4F9C7"/>
<dbReference type="Pfam" id="PF00155">
    <property type="entry name" value="Aminotran_1_2"/>
    <property type="match status" value="1"/>
</dbReference>
<organism evidence="7 8">
    <name type="scientific">Corynebacterium accolens</name>
    <dbReference type="NCBI Taxonomy" id="38284"/>
    <lineage>
        <taxon>Bacteria</taxon>
        <taxon>Bacillati</taxon>
        <taxon>Actinomycetota</taxon>
        <taxon>Actinomycetes</taxon>
        <taxon>Mycobacteriales</taxon>
        <taxon>Corynebacteriaceae</taxon>
        <taxon>Corynebacterium</taxon>
    </lineage>
</organism>
<evidence type="ECO:0000256" key="2">
    <source>
        <dbReference type="ARBA" id="ARBA00022898"/>
    </source>
</evidence>
<name>A0AAP4F9C7_9CORY</name>
<dbReference type="GO" id="GO:0030170">
    <property type="term" value="F:pyridoxal phosphate binding"/>
    <property type="evidence" value="ECO:0007669"/>
    <property type="project" value="InterPro"/>
</dbReference>
<dbReference type="PANTHER" id="PTHR46577">
    <property type="entry name" value="HTH-TYPE TRANSCRIPTIONAL REGULATORY PROTEIN GABR"/>
    <property type="match status" value="1"/>
</dbReference>
<keyword evidence="4" id="KW-0238">DNA-binding</keyword>
<dbReference type="PANTHER" id="PTHR46577:SF1">
    <property type="entry name" value="HTH-TYPE TRANSCRIPTIONAL REGULATORY PROTEIN GABR"/>
    <property type="match status" value="1"/>
</dbReference>
<proteinExistence type="inferred from homology"/>
<gene>
    <name evidence="7" type="ORF">QPX58_02380</name>
</gene>
<dbReference type="InterPro" id="IPR004839">
    <property type="entry name" value="Aminotransferase_I/II_large"/>
</dbReference>
<dbReference type="GO" id="GO:0003700">
    <property type="term" value="F:DNA-binding transcription factor activity"/>
    <property type="evidence" value="ECO:0007669"/>
    <property type="project" value="InterPro"/>
</dbReference>
<dbReference type="InterPro" id="IPR036390">
    <property type="entry name" value="WH_DNA-bd_sf"/>
</dbReference>
<dbReference type="InterPro" id="IPR036388">
    <property type="entry name" value="WH-like_DNA-bd_sf"/>
</dbReference>
<accession>A0AAP4F9C7</accession>
<dbReference type="SUPFAM" id="SSF53383">
    <property type="entry name" value="PLP-dependent transferases"/>
    <property type="match status" value="1"/>
</dbReference>
<keyword evidence="7" id="KW-0032">Aminotransferase</keyword>
<feature type="domain" description="HTH gntR-type" evidence="6">
    <location>
        <begin position="21"/>
        <end position="89"/>
    </location>
</feature>
<dbReference type="Gene3D" id="3.40.640.10">
    <property type="entry name" value="Type I PLP-dependent aspartate aminotransferase-like (Major domain)"/>
    <property type="match status" value="1"/>
</dbReference>
<dbReference type="GO" id="GO:0008483">
    <property type="term" value="F:transaminase activity"/>
    <property type="evidence" value="ECO:0007669"/>
    <property type="project" value="UniProtKB-KW"/>
</dbReference>
<comment type="caution">
    <text evidence="7">The sequence shown here is derived from an EMBL/GenBank/DDBJ whole genome shotgun (WGS) entry which is preliminary data.</text>
</comment>
<dbReference type="InterPro" id="IPR051446">
    <property type="entry name" value="HTH_trans_reg/aminotransferase"/>
</dbReference>
<sequence length="459" mass="50165">MFTVDIASFVRILTGWQDADGRISSALEISIAKAIDSNFLPTGAQLPPQREIAKALVVGRGTVSMAMKNLEARGYLHLVQGAGARVRSTRARGSYSGSGRLFSLTNAPRGVIDFSTGALPASEVTTDVLANTRPNLSPYFETDGYFPAGIPLLRHRLAAYLSDNGIPTKPEQLLITNGAQHATNMAIEMWMSQGDTIFCEDPTYRGTLEALSLKGIRTHAIPRAALGTSSLERYLGGTHDEVLYCQASVHNPTGTILSEERVTKLAEYALHYKVKIIEDCSSFDLTLGISVGRTLAGRIPDDNHLLIGTLSKLFWGGLRIGWIRSSENNIHMLREVRKVSDLAPPVFEQLIAVKLLDKAKEARSERRKMLTKGFELTTRFVSELLPEWDILPVDGGTSIWINTHRDATTLASFAASAGVLLAPGSMFSPSNGFASFLKFPIWRNEEILSRGLHKIANSV</sequence>
<dbReference type="Gene3D" id="3.90.1150.10">
    <property type="entry name" value="Aspartate Aminotransferase, domain 1"/>
    <property type="match status" value="1"/>
</dbReference>
<evidence type="ECO:0000256" key="4">
    <source>
        <dbReference type="ARBA" id="ARBA00023125"/>
    </source>
</evidence>
<dbReference type="SMART" id="SM00345">
    <property type="entry name" value="HTH_GNTR"/>
    <property type="match status" value="1"/>
</dbReference>
<dbReference type="CDD" id="cd00609">
    <property type="entry name" value="AAT_like"/>
    <property type="match status" value="1"/>
</dbReference>
<evidence type="ECO:0000313" key="8">
    <source>
        <dbReference type="Proteomes" id="UP001230317"/>
    </source>
</evidence>
<protein>
    <submittedName>
        <fullName evidence="7">PLP-dependent aminotransferase family protein</fullName>
    </submittedName>
</protein>
<keyword evidence="5" id="KW-0804">Transcription</keyword>
<dbReference type="CDD" id="cd07377">
    <property type="entry name" value="WHTH_GntR"/>
    <property type="match status" value="1"/>
</dbReference>
<dbReference type="Gene3D" id="1.10.10.10">
    <property type="entry name" value="Winged helix-like DNA-binding domain superfamily/Winged helix DNA-binding domain"/>
    <property type="match status" value="1"/>
</dbReference>
<dbReference type="InterPro" id="IPR000524">
    <property type="entry name" value="Tscrpt_reg_HTH_GntR"/>
</dbReference>
<evidence type="ECO:0000256" key="5">
    <source>
        <dbReference type="ARBA" id="ARBA00023163"/>
    </source>
</evidence>
<dbReference type="Proteomes" id="UP001230317">
    <property type="component" value="Unassembled WGS sequence"/>
</dbReference>
<keyword evidence="3" id="KW-0805">Transcription regulation</keyword>
<dbReference type="InterPro" id="IPR015424">
    <property type="entry name" value="PyrdxlP-dep_Trfase"/>
</dbReference>